<dbReference type="PROSITE" id="PS00576">
    <property type="entry name" value="GRAM_NEG_PORIN"/>
    <property type="match status" value="1"/>
</dbReference>
<accession>A0A1C4DUV3</accession>
<dbReference type="InterPro" id="IPR001897">
    <property type="entry name" value="Porin_gammaproteobac"/>
</dbReference>
<keyword evidence="18" id="KW-1185">Reference proteome</keyword>
<evidence type="ECO:0000256" key="14">
    <source>
        <dbReference type="ARBA" id="ARBA00043085"/>
    </source>
</evidence>
<keyword evidence="5 15" id="KW-0812">Transmembrane</keyword>
<dbReference type="PRINTS" id="PR00183">
    <property type="entry name" value="ECOLIPORIN"/>
</dbReference>
<evidence type="ECO:0000256" key="1">
    <source>
        <dbReference type="ARBA" id="ARBA00004571"/>
    </source>
</evidence>
<evidence type="ECO:0000313" key="18">
    <source>
        <dbReference type="Proteomes" id="UP000198515"/>
    </source>
</evidence>
<comment type="function">
    <text evidence="12">Uptake of inorganic phosphate, phosphorylated compounds, and some other negatively charged solutes.</text>
</comment>
<comment type="similarity">
    <text evidence="2 15">Belongs to the Gram-negative porin family.</text>
</comment>
<dbReference type="OrthoDB" id="7055111at2"/>
<evidence type="ECO:0000256" key="8">
    <source>
        <dbReference type="ARBA" id="ARBA00023065"/>
    </source>
</evidence>
<dbReference type="InterPro" id="IPR050298">
    <property type="entry name" value="Gram-neg_bact_OMP"/>
</dbReference>
<evidence type="ECO:0000256" key="2">
    <source>
        <dbReference type="ARBA" id="ARBA00007539"/>
    </source>
</evidence>
<dbReference type="RefSeq" id="WP_090135960.1">
    <property type="nucleotide sequence ID" value="NZ_FMBC01000018.1"/>
</dbReference>
<protein>
    <recommendedName>
        <fullName evidence="13">Outer membrane porin PhoE</fullName>
    </recommendedName>
    <alternativeName>
        <fullName evidence="14">Outer membrane pore protein E</fullName>
    </alternativeName>
</protein>
<dbReference type="InterPro" id="IPR023614">
    <property type="entry name" value="Porin_dom_sf"/>
</dbReference>
<evidence type="ECO:0000256" key="9">
    <source>
        <dbReference type="ARBA" id="ARBA00023114"/>
    </source>
</evidence>
<evidence type="ECO:0000256" key="7">
    <source>
        <dbReference type="ARBA" id="ARBA00023016"/>
    </source>
</evidence>
<keyword evidence="11 15" id="KW-0998">Cell outer membrane</keyword>
<dbReference type="PRINTS" id="PR00182">
    <property type="entry name" value="ECOLNEIPORIN"/>
</dbReference>
<dbReference type="InterPro" id="IPR033900">
    <property type="entry name" value="Gram_neg_porin_domain"/>
</dbReference>
<comment type="subcellular location">
    <subcellularLocation>
        <location evidence="1 15">Cell outer membrane</location>
        <topology evidence="1 15">Multi-pass membrane protein</topology>
    </subcellularLocation>
</comment>
<dbReference type="CDD" id="cd00342">
    <property type="entry name" value="gram_neg_porins"/>
    <property type="match status" value="1"/>
</dbReference>
<keyword evidence="6 16" id="KW-0732">Signal</keyword>
<dbReference type="SUPFAM" id="SSF56935">
    <property type="entry name" value="Porins"/>
    <property type="match status" value="1"/>
</dbReference>
<proteinExistence type="inferred from homology"/>
<dbReference type="GO" id="GO:0009279">
    <property type="term" value="C:cell outer membrane"/>
    <property type="evidence" value="ECO:0007669"/>
    <property type="project" value="UniProtKB-SubCell"/>
</dbReference>
<organism evidence="17 18">
    <name type="scientific">Kosakonia oryziphila</name>
    <dbReference type="NCBI Taxonomy" id="1005667"/>
    <lineage>
        <taxon>Bacteria</taxon>
        <taxon>Pseudomonadati</taxon>
        <taxon>Pseudomonadota</taxon>
        <taxon>Gammaproteobacteria</taxon>
        <taxon>Enterobacterales</taxon>
        <taxon>Enterobacteriaceae</taxon>
        <taxon>Kosakonia</taxon>
    </lineage>
</organism>
<keyword evidence="4" id="KW-1134">Transmembrane beta strand</keyword>
<keyword evidence="9 15" id="KW-0626">Porin</keyword>
<dbReference type="GO" id="GO:0034220">
    <property type="term" value="P:monoatomic ion transmembrane transport"/>
    <property type="evidence" value="ECO:0007669"/>
    <property type="project" value="InterPro"/>
</dbReference>
<reference evidence="18" key="1">
    <citation type="submission" date="2016-08" db="EMBL/GenBank/DDBJ databases">
        <authorList>
            <person name="Varghese N."/>
            <person name="Submissions Spin"/>
        </authorList>
    </citation>
    <scope>NUCLEOTIDE SEQUENCE [LARGE SCALE GENOMIC DNA]</scope>
    <source>
        <strain evidence="18">REICA_142</strain>
    </source>
</reference>
<keyword evidence="3 15" id="KW-0813">Transport</keyword>
<name>A0A1C4DUV3_9ENTR</name>
<dbReference type="Gene3D" id="2.40.160.10">
    <property type="entry name" value="Porin"/>
    <property type="match status" value="1"/>
</dbReference>
<gene>
    <name evidence="17" type="ORF">GA0061070_101872</name>
</gene>
<keyword evidence="7" id="KW-0346">Stress response</keyword>
<dbReference type="GO" id="GO:0015288">
    <property type="term" value="F:porin activity"/>
    <property type="evidence" value="ECO:0007669"/>
    <property type="project" value="UniProtKB-KW"/>
</dbReference>
<evidence type="ECO:0000256" key="4">
    <source>
        <dbReference type="ARBA" id="ARBA00022452"/>
    </source>
</evidence>
<evidence type="ECO:0000256" key="5">
    <source>
        <dbReference type="ARBA" id="ARBA00022692"/>
    </source>
</evidence>
<sequence length="366" mass="39826">MKKSTLALMVMSVVASASSVHAAEVYNKNGNKLDLYGKVKAEHYFSDDTSNDGDKTYVRLGFKGETQINDQLTGFGRWEAEFAGNNDETNNNNTTNSQKTRLAFAGLKMKNVGSIDYGRNLGILYDVAAITDMFPEFGGDGLARSDNFMTKRTTGVATYRNTDFFGMVDGLNMSLQYQGKNESNRAVSKQNGDGWGTSLSYNFGGSAVSLIGAYANSDRTNAQNTAAFGRGEKAEAWATGVKYDANNVYFATMYGNAYNMTPVSAAASTGLGSGFANKSENFEAVLQYQFDFGLRPSLGYVLTKGKDLEKGVGNEDLVNYIDVGATYYFNKNMSAMVDYKINQLKSDNKLGLANDDVVAVGMTYQF</sequence>
<feature type="chain" id="PRO_5008690693" description="Outer membrane porin PhoE" evidence="16">
    <location>
        <begin position="23"/>
        <end position="366"/>
    </location>
</feature>
<evidence type="ECO:0000256" key="12">
    <source>
        <dbReference type="ARBA" id="ARBA00037329"/>
    </source>
</evidence>
<dbReference type="AlphaFoldDB" id="A0A1C4DUV3"/>
<keyword evidence="10 15" id="KW-0472">Membrane</keyword>
<evidence type="ECO:0000313" key="17">
    <source>
        <dbReference type="EMBL" id="SCC35072.1"/>
    </source>
</evidence>
<dbReference type="InterPro" id="IPR001702">
    <property type="entry name" value="Porin_Gram-ve"/>
</dbReference>
<dbReference type="Pfam" id="PF00267">
    <property type="entry name" value="Porin_1"/>
    <property type="match status" value="1"/>
</dbReference>
<dbReference type="PANTHER" id="PTHR34501">
    <property type="entry name" value="PROTEIN YDDL-RELATED"/>
    <property type="match status" value="1"/>
</dbReference>
<comment type="subunit">
    <text evidence="15">Homotrimer.</text>
</comment>
<evidence type="ECO:0000256" key="15">
    <source>
        <dbReference type="RuleBase" id="RU000469"/>
    </source>
</evidence>
<keyword evidence="8 15" id="KW-0406">Ion transport</keyword>
<evidence type="ECO:0000256" key="6">
    <source>
        <dbReference type="ARBA" id="ARBA00022729"/>
    </source>
</evidence>
<evidence type="ECO:0000256" key="10">
    <source>
        <dbReference type="ARBA" id="ARBA00023136"/>
    </source>
</evidence>
<evidence type="ECO:0000256" key="13">
    <source>
        <dbReference type="ARBA" id="ARBA00039416"/>
    </source>
</evidence>
<dbReference type="Proteomes" id="UP000198515">
    <property type="component" value="Unassembled WGS sequence"/>
</dbReference>
<feature type="signal peptide" evidence="16">
    <location>
        <begin position="1"/>
        <end position="22"/>
    </location>
</feature>
<evidence type="ECO:0000256" key="3">
    <source>
        <dbReference type="ARBA" id="ARBA00022448"/>
    </source>
</evidence>
<dbReference type="EMBL" id="FMBC01000018">
    <property type="protein sequence ID" value="SCC35072.1"/>
    <property type="molecule type" value="Genomic_DNA"/>
</dbReference>
<dbReference type="GO" id="GO:0046930">
    <property type="term" value="C:pore complex"/>
    <property type="evidence" value="ECO:0007669"/>
    <property type="project" value="UniProtKB-KW"/>
</dbReference>
<evidence type="ECO:0000256" key="11">
    <source>
        <dbReference type="ARBA" id="ARBA00023237"/>
    </source>
</evidence>
<dbReference type="PANTHER" id="PTHR34501:SF5">
    <property type="entry name" value="OUTER MEMBRANE PORIN PHOE"/>
    <property type="match status" value="1"/>
</dbReference>
<dbReference type="InterPro" id="IPR013793">
    <property type="entry name" value="Porin_Gram-ve_CS"/>
</dbReference>
<dbReference type="NCBIfam" id="NF007544">
    <property type="entry name" value="PRK10159.1"/>
    <property type="match status" value="1"/>
</dbReference>
<evidence type="ECO:0000256" key="16">
    <source>
        <dbReference type="SAM" id="SignalP"/>
    </source>
</evidence>